<comment type="caution">
    <text evidence="21">The sequence shown here is derived from an EMBL/GenBank/DDBJ whole genome shotgun (WGS) entry which is preliminary data.</text>
</comment>
<dbReference type="AlphaFoldDB" id="A0AAD9NIH7"/>
<feature type="domain" description="P-type ATPase C-terminal" evidence="20">
    <location>
        <begin position="226"/>
        <end position="405"/>
    </location>
</feature>
<evidence type="ECO:0000256" key="18">
    <source>
        <dbReference type="SAM" id="MobiDB-lite"/>
    </source>
</evidence>
<evidence type="ECO:0000256" key="2">
    <source>
        <dbReference type="ARBA" id="ARBA00004141"/>
    </source>
</evidence>
<evidence type="ECO:0000313" key="22">
    <source>
        <dbReference type="Proteomes" id="UP001208570"/>
    </source>
</evidence>
<evidence type="ECO:0000256" key="14">
    <source>
        <dbReference type="ARBA" id="ARBA00023034"/>
    </source>
</evidence>
<gene>
    <name evidence="21" type="ORF">LSH36_7g16092</name>
</gene>
<accession>A0AAD9NIH7</accession>
<dbReference type="EMBL" id="JAODUP010000007">
    <property type="protein sequence ID" value="KAK2169778.1"/>
    <property type="molecule type" value="Genomic_DNA"/>
</dbReference>
<evidence type="ECO:0000256" key="19">
    <source>
        <dbReference type="SAM" id="Phobius"/>
    </source>
</evidence>
<keyword evidence="8" id="KW-0479">Metal-binding</keyword>
<evidence type="ECO:0000256" key="1">
    <source>
        <dbReference type="ARBA" id="ARBA00001946"/>
    </source>
</evidence>
<feature type="transmembrane region" description="Helical" evidence="19">
    <location>
        <begin position="371"/>
        <end position="391"/>
    </location>
</feature>
<keyword evidence="12" id="KW-1278">Translocase</keyword>
<protein>
    <recommendedName>
        <fullName evidence="6">P-type phospholipid transporter</fullName>
        <ecNumber evidence="6">7.6.2.1</ecNumber>
    </recommendedName>
</protein>
<comment type="catalytic activity">
    <reaction evidence="17">
        <text>a 1,2-diacyl-sn-glycero-3-phospho-L-serine(out) + ATP + H2O = a 1,2-diacyl-sn-glycero-3-phospho-L-serine(in) + ADP + phosphate + H(+)</text>
        <dbReference type="Rhea" id="RHEA:38567"/>
        <dbReference type="ChEBI" id="CHEBI:15377"/>
        <dbReference type="ChEBI" id="CHEBI:15378"/>
        <dbReference type="ChEBI" id="CHEBI:30616"/>
        <dbReference type="ChEBI" id="CHEBI:43474"/>
        <dbReference type="ChEBI" id="CHEBI:57262"/>
        <dbReference type="ChEBI" id="CHEBI:456216"/>
    </reaction>
    <physiologicalReaction direction="left-to-right" evidence="17">
        <dbReference type="Rhea" id="RHEA:38568"/>
    </physiologicalReaction>
</comment>
<name>A0AAD9NIH7_9ANNE</name>
<proteinExistence type="inferred from homology"/>
<evidence type="ECO:0000256" key="6">
    <source>
        <dbReference type="ARBA" id="ARBA00012189"/>
    </source>
</evidence>
<evidence type="ECO:0000313" key="21">
    <source>
        <dbReference type="EMBL" id="KAK2169778.1"/>
    </source>
</evidence>
<evidence type="ECO:0000256" key="7">
    <source>
        <dbReference type="ARBA" id="ARBA00022692"/>
    </source>
</evidence>
<dbReference type="InterPro" id="IPR001757">
    <property type="entry name" value="P_typ_ATPase"/>
</dbReference>
<evidence type="ECO:0000256" key="16">
    <source>
        <dbReference type="ARBA" id="ARBA00034036"/>
    </source>
</evidence>
<evidence type="ECO:0000256" key="9">
    <source>
        <dbReference type="ARBA" id="ARBA00022741"/>
    </source>
</evidence>
<evidence type="ECO:0000256" key="12">
    <source>
        <dbReference type="ARBA" id="ARBA00022967"/>
    </source>
</evidence>
<dbReference type="GO" id="GO:0005524">
    <property type="term" value="F:ATP binding"/>
    <property type="evidence" value="ECO:0007669"/>
    <property type="project" value="UniProtKB-KW"/>
</dbReference>
<keyword evidence="14" id="KW-0333">Golgi apparatus</keyword>
<keyword evidence="22" id="KW-1185">Reference proteome</keyword>
<keyword evidence="9" id="KW-0547">Nucleotide-binding</keyword>
<dbReference type="NCBIfam" id="TIGR01494">
    <property type="entry name" value="ATPase_P-type"/>
    <property type="match status" value="1"/>
</dbReference>
<evidence type="ECO:0000256" key="4">
    <source>
        <dbReference type="ARBA" id="ARBA00004555"/>
    </source>
</evidence>
<evidence type="ECO:0000256" key="15">
    <source>
        <dbReference type="ARBA" id="ARBA00023136"/>
    </source>
</evidence>
<keyword evidence="15 19" id="KW-0472">Membrane</keyword>
<dbReference type="InterPro" id="IPR032630">
    <property type="entry name" value="P_typ_ATPase_c"/>
</dbReference>
<dbReference type="FunFam" id="3.40.50.1000:FF:000010">
    <property type="entry name" value="Phospholipid-transporting ATPase"/>
    <property type="match status" value="1"/>
</dbReference>
<dbReference type="PANTHER" id="PTHR24092:SF150">
    <property type="entry name" value="PHOSPHOLIPID-TRANSPORTING ATPASE"/>
    <property type="match status" value="1"/>
</dbReference>
<dbReference type="SUPFAM" id="SSF56784">
    <property type="entry name" value="HAD-like"/>
    <property type="match status" value="1"/>
</dbReference>
<evidence type="ECO:0000256" key="5">
    <source>
        <dbReference type="ARBA" id="ARBA00008109"/>
    </source>
</evidence>
<comment type="catalytic activity">
    <reaction evidence="16">
        <text>ATP + H2O + phospholipidSide 1 = ADP + phosphate + phospholipidSide 2.</text>
        <dbReference type="EC" id="7.6.2.1"/>
    </reaction>
</comment>
<keyword evidence="7 19" id="KW-0812">Transmembrane</keyword>
<dbReference type="InterPro" id="IPR023214">
    <property type="entry name" value="HAD_sf"/>
</dbReference>
<dbReference type="GO" id="GO:0005886">
    <property type="term" value="C:plasma membrane"/>
    <property type="evidence" value="ECO:0007669"/>
    <property type="project" value="TreeGrafter"/>
</dbReference>
<feature type="transmembrane region" description="Helical" evidence="19">
    <location>
        <begin position="304"/>
        <end position="324"/>
    </location>
</feature>
<reference evidence="21" key="1">
    <citation type="journal article" date="2023" name="Mol. Biol. Evol.">
        <title>Third-Generation Sequencing Reveals the Adaptive Role of the Epigenome in Three Deep-Sea Polychaetes.</title>
        <authorList>
            <person name="Perez M."/>
            <person name="Aroh O."/>
            <person name="Sun Y."/>
            <person name="Lan Y."/>
            <person name="Juniper S.K."/>
            <person name="Young C.R."/>
            <person name="Angers B."/>
            <person name="Qian P.Y."/>
        </authorList>
    </citation>
    <scope>NUCLEOTIDE SEQUENCE</scope>
    <source>
        <strain evidence="21">P08H-3</strain>
    </source>
</reference>
<evidence type="ECO:0000256" key="17">
    <source>
        <dbReference type="ARBA" id="ARBA00051303"/>
    </source>
</evidence>
<dbReference type="Pfam" id="PF16212">
    <property type="entry name" value="PhoLip_ATPase_C"/>
    <property type="match status" value="1"/>
</dbReference>
<evidence type="ECO:0000256" key="8">
    <source>
        <dbReference type="ARBA" id="ARBA00022723"/>
    </source>
</evidence>
<evidence type="ECO:0000259" key="20">
    <source>
        <dbReference type="Pfam" id="PF16212"/>
    </source>
</evidence>
<keyword evidence="11" id="KW-0460">Magnesium</keyword>
<evidence type="ECO:0000256" key="11">
    <source>
        <dbReference type="ARBA" id="ARBA00022842"/>
    </source>
</evidence>
<evidence type="ECO:0000256" key="13">
    <source>
        <dbReference type="ARBA" id="ARBA00022989"/>
    </source>
</evidence>
<dbReference type="GO" id="GO:0140326">
    <property type="term" value="F:ATPase-coupled intramembrane lipid transporter activity"/>
    <property type="evidence" value="ECO:0007669"/>
    <property type="project" value="UniProtKB-EC"/>
</dbReference>
<dbReference type="InterPro" id="IPR023298">
    <property type="entry name" value="ATPase_P-typ_TM_dom_sf"/>
</dbReference>
<dbReference type="SUPFAM" id="SSF81665">
    <property type="entry name" value="Calcium ATPase, transmembrane domain M"/>
    <property type="match status" value="1"/>
</dbReference>
<dbReference type="Proteomes" id="UP001208570">
    <property type="component" value="Unassembled WGS sequence"/>
</dbReference>
<dbReference type="PANTHER" id="PTHR24092">
    <property type="entry name" value="PROBABLE PHOSPHOLIPID-TRANSPORTING ATPASE"/>
    <property type="match status" value="1"/>
</dbReference>
<keyword evidence="13 19" id="KW-1133">Transmembrane helix</keyword>
<feature type="transmembrane region" description="Helical" evidence="19">
    <location>
        <begin position="336"/>
        <end position="359"/>
    </location>
</feature>
<dbReference type="GO" id="GO:0046872">
    <property type="term" value="F:metal ion binding"/>
    <property type="evidence" value="ECO:0007669"/>
    <property type="project" value="UniProtKB-KW"/>
</dbReference>
<evidence type="ECO:0000256" key="10">
    <source>
        <dbReference type="ARBA" id="ARBA00022840"/>
    </source>
</evidence>
<dbReference type="Gene3D" id="3.40.50.1000">
    <property type="entry name" value="HAD superfamily/HAD-like"/>
    <property type="match status" value="1"/>
</dbReference>
<dbReference type="GO" id="GO:0045332">
    <property type="term" value="P:phospholipid translocation"/>
    <property type="evidence" value="ECO:0007669"/>
    <property type="project" value="TreeGrafter"/>
</dbReference>
<comment type="similarity">
    <text evidence="5">Belongs to the cation transport ATPase (P-type) (TC 3.A.3) family. Type IV subfamily.</text>
</comment>
<sequence length="493" mass="55142">MNLHLLGATAIEDKLQVGVESSIANLAKADIKIWILTGDKQETAINIGYSCKLLTQGMPLLIMNENTLDGTREALKHHVIDFGEQLKKENDVGLVIDGKTLKHALSYDCRQDFLDVSVSCKAVICCRVSPLQKAELVELVKGQVHAITLAIGDGANDVGMIQAAHVGIGISGVEGLQAACASDYSIAQFRFLNKLLLVHGAWSYSRLTKLILYSFYKNICLYVIEIFTAAPPLAMGLFDRHCSAESMLRFPALYKFSQNSEHFNVKIFWLWCVNSVFHSILLYWMTVLALDQDSAFSDGKVGDYLFTGNIVYTYVVVTVCLKAGLETNSWTWLSHLAVWGSIASWLLFLAIYAHIWPSLDIGPEMVGMDHYVYGCGIFWMGLILIPVACLVRDFAWKVLRRTMFKTLREEVQEMELTHQDPARVVLKATCRKLTETARLLKNVFTRSMTRMHGTTGPEQQPRGFAFSQEEHGAVPQSELIRAYDTTAEKPEGL</sequence>
<evidence type="ECO:0000256" key="3">
    <source>
        <dbReference type="ARBA" id="ARBA00004308"/>
    </source>
</evidence>
<dbReference type="InterPro" id="IPR036412">
    <property type="entry name" value="HAD-like_sf"/>
</dbReference>
<dbReference type="GO" id="GO:0005802">
    <property type="term" value="C:trans-Golgi network"/>
    <property type="evidence" value="ECO:0007669"/>
    <property type="project" value="TreeGrafter"/>
</dbReference>
<organism evidence="21 22">
    <name type="scientific">Paralvinella palmiformis</name>
    <dbReference type="NCBI Taxonomy" id="53620"/>
    <lineage>
        <taxon>Eukaryota</taxon>
        <taxon>Metazoa</taxon>
        <taxon>Spiralia</taxon>
        <taxon>Lophotrochozoa</taxon>
        <taxon>Annelida</taxon>
        <taxon>Polychaeta</taxon>
        <taxon>Sedentaria</taxon>
        <taxon>Canalipalpata</taxon>
        <taxon>Terebellida</taxon>
        <taxon>Terebelliformia</taxon>
        <taxon>Alvinellidae</taxon>
        <taxon>Paralvinella</taxon>
    </lineage>
</organism>
<dbReference type="GO" id="GO:0016887">
    <property type="term" value="F:ATP hydrolysis activity"/>
    <property type="evidence" value="ECO:0007669"/>
    <property type="project" value="InterPro"/>
</dbReference>
<comment type="cofactor">
    <cofactor evidence="1">
        <name>Mg(2+)</name>
        <dbReference type="ChEBI" id="CHEBI:18420"/>
    </cofactor>
</comment>
<dbReference type="EC" id="7.6.2.1" evidence="6"/>
<comment type="subcellular location">
    <subcellularLocation>
        <location evidence="3">Endomembrane system</location>
    </subcellularLocation>
    <subcellularLocation>
        <location evidence="4">Golgi apparatus</location>
    </subcellularLocation>
    <subcellularLocation>
        <location evidence="2">Membrane</location>
        <topology evidence="2">Multi-pass membrane protein</topology>
    </subcellularLocation>
</comment>
<feature type="region of interest" description="Disordered" evidence="18">
    <location>
        <begin position="467"/>
        <end position="493"/>
    </location>
</feature>
<feature type="transmembrane region" description="Helical" evidence="19">
    <location>
        <begin position="267"/>
        <end position="284"/>
    </location>
</feature>
<keyword evidence="10" id="KW-0067">ATP-binding</keyword>